<dbReference type="eggNOG" id="COG4177">
    <property type="taxonomic scope" value="Bacteria"/>
</dbReference>
<keyword evidence="1" id="KW-0472">Membrane</keyword>
<reference evidence="2 3" key="1">
    <citation type="journal article" date="1995" name="DNA Res.">
        <title>Sequence analysis of the genome of the unicellular cyanobacterium Synechocystis sp. strain PCC6803. I. Sequence features in the 1 Mb region from map positions 64% to 92% of the genome.</title>
        <authorList>
            <person name="Kaneko T."/>
            <person name="Tanaka A."/>
            <person name="Sato S."/>
            <person name="Kotani H."/>
            <person name="Sazuka T."/>
            <person name="Miyajima N."/>
            <person name="Sugiura M."/>
            <person name="Tabata S."/>
        </authorList>
    </citation>
    <scope>NUCLEOTIDE SEQUENCE [LARGE SCALE GENOMIC DNA]</scope>
    <source>
        <strain evidence="3">ATCC 27184 / PCC 6803 / Kazusa</strain>
    </source>
</reference>
<dbReference type="PaxDb" id="1148-1652999"/>
<feature type="transmembrane region" description="Helical" evidence="1">
    <location>
        <begin position="42"/>
        <end position="59"/>
    </location>
</feature>
<protein>
    <submittedName>
        <fullName evidence="2">Ssl3127 protein</fullName>
    </submittedName>
</protein>
<keyword evidence="3" id="KW-1185">Reference proteome</keyword>
<dbReference type="InParanoid" id="P73857"/>
<dbReference type="PIR" id="S75054">
    <property type="entry name" value="S75054"/>
</dbReference>
<dbReference type="InterPro" id="IPR043428">
    <property type="entry name" value="LivM-like"/>
</dbReference>
<organism evidence="2 3">
    <name type="scientific">Synechocystis sp. (strain ATCC 27184 / PCC 6803 / Kazusa)</name>
    <dbReference type="NCBI Taxonomy" id="1111708"/>
    <lineage>
        <taxon>Bacteria</taxon>
        <taxon>Bacillati</taxon>
        <taxon>Cyanobacteriota</taxon>
        <taxon>Cyanophyceae</taxon>
        <taxon>Synechococcales</taxon>
        <taxon>Merismopediaceae</taxon>
        <taxon>Synechocystis</taxon>
    </lineage>
</organism>
<evidence type="ECO:0000313" key="2">
    <source>
        <dbReference type="EMBL" id="BAA17916.1"/>
    </source>
</evidence>
<dbReference type="PANTHER" id="PTHR30482">
    <property type="entry name" value="HIGH-AFFINITY BRANCHED-CHAIN AMINO ACID TRANSPORT SYSTEM PERMEASE"/>
    <property type="match status" value="1"/>
</dbReference>
<dbReference type="EMBL" id="BA000022">
    <property type="protein sequence ID" value="BAA17916.1"/>
    <property type="molecule type" value="Genomic_DNA"/>
</dbReference>
<dbReference type="Proteomes" id="UP000001425">
    <property type="component" value="Chromosome"/>
</dbReference>
<dbReference type="PANTHER" id="PTHR30482:SF10">
    <property type="entry name" value="HIGH-AFFINITY BRANCHED-CHAIN AMINO ACID TRANSPORT PROTEIN BRAE"/>
    <property type="match status" value="1"/>
</dbReference>
<keyword evidence="1" id="KW-1133">Transmembrane helix</keyword>
<evidence type="ECO:0000313" key="3">
    <source>
        <dbReference type="Proteomes" id="UP000001425"/>
    </source>
</evidence>
<dbReference type="STRING" id="1148.gene:10498785"/>
<evidence type="ECO:0000256" key="1">
    <source>
        <dbReference type="SAM" id="Phobius"/>
    </source>
</evidence>
<dbReference type="AlphaFoldDB" id="P73857"/>
<dbReference type="EnsemblBacteria" id="BAA17916">
    <property type="protein sequence ID" value="BAA17916"/>
    <property type="gene ID" value="BAA17916"/>
</dbReference>
<name>P73857_SYNY3</name>
<sequence length="75" mass="8274">MVLGGADSNVGTVLGTIIFWAYDSLTRFLLPQIAFLDQSQAGALRVMVIGLILMVLMVWRPRGILVKKEELTLGR</sequence>
<gene>
    <name evidence="2" type="ordered locus">ssl3127</name>
</gene>
<reference evidence="2 3" key="2">
    <citation type="journal article" date="1996" name="DNA Res.">
        <title>Sequence analysis of the genome of the unicellular cyanobacterium Synechocystis sp. strain PCC6803. II. Sequence determination of the entire genome and assignment of potential protein-coding regions.</title>
        <authorList>
            <person name="Kaneko T."/>
            <person name="Sato S."/>
            <person name="Kotani H."/>
            <person name="Tanaka A."/>
            <person name="Asamizu E."/>
            <person name="Nakamura Y."/>
            <person name="Miyajima N."/>
            <person name="Hirosawa M."/>
            <person name="Sugiura M."/>
            <person name="Sasamoto S."/>
            <person name="Kimura T."/>
            <person name="Hosouchi T."/>
            <person name="Matsuno A."/>
            <person name="Muraki A."/>
            <person name="Nakazaki N."/>
            <person name="Naruo K."/>
            <person name="Okumura S."/>
            <person name="Shimpo S."/>
            <person name="Takeuchi C."/>
            <person name="Wada T."/>
            <person name="Watanabe A."/>
            <person name="Yamada M."/>
            <person name="Yasuda M."/>
            <person name="Tabata S."/>
        </authorList>
    </citation>
    <scope>NUCLEOTIDE SEQUENCE [LARGE SCALE GENOMIC DNA]</scope>
    <source>
        <strain evidence="3">ATCC 27184 / PCC 6803 / Kazusa</strain>
    </source>
</reference>
<proteinExistence type="predicted"/>
<dbReference type="GO" id="GO:0015658">
    <property type="term" value="F:branched-chain amino acid transmembrane transporter activity"/>
    <property type="evidence" value="ECO:0007669"/>
    <property type="project" value="InterPro"/>
</dbReference>
<dbReference type="KEGG" id="syn:ssl3127"/>
<accession>P73857</accession>
<keyword evidence="1" id="KW-0812">Transmembrane</keyword>